<gene>
    <name evidence="7" type="ORF">ADUPG1_006835</name>
</gene>
<evidence type="ECO:0000256" key="4">
    <source>
        <dbReference type="ARBA" id="ARBA00023136"/>
    </source>
</evidence>
<reference evidence="7" key="1">
    <citation type="submission" date="2022-03" db="EMBL/GenBank/DDBJ databases">
        <title>Draft genome sequence of Aduncisulcus paluster, a free-living microaerophilic Fornicata.</title>
        <authorList>
            <person name="Yuyama I."/>
            <person name="Kume K."/>
            <person name="Tamura T."/>
            <person name="Inagaki Y."/>
            <person name="Hashimoto T."/>
        </authorList>
    </citation>
    <scope>NUCLEOTIDE SEQUENCE</scope>
    <source>
        <strain evidence="7">NY0171</strain>
    </source>
</reference>
<evidence type="ECO:0000313" key="8">
    <source>
        <dbReference type="Proteomes" id="UP001057375"/>
    </source>
</evidence>
<feature type="transmembrane region" description="Helical" evidence="6">
    <location>
        <begin position="265"/>
        <end position="284"/>
    </location>
</feature>
<feature type="transmembrane region" description="Helical" evidence="6">
    <location>
        <begin position="296"/>
        <end position="325"/>
    </location>
</feature>
<feature type="transmembrane region" description="Helical" evidence="6">
    <location>
        <begin position="331"/>
        <end position="354"/>
    </location>
</feature>
<feature type="region of interest" description="Disordered" evidence="5">
    <location>
        <begin position="1"/>
        <end position="113"/>
    </location>
</feature>
<keyword evidence="2 6" id="KW-0812">Transmembrane</keyword>
<keyword evidence="3 6" id="KW-1133">Transmembrane helix</keyword>
<protein>
    <submittedName>
        <fullName evidence="7">SCAMP like protein</fullName>
    </submittedName>
</protein>
<keyword evidence="8" id="KW-1185">Reference proteome</keyword>
<feature type="compositionally biased region" description="Pro residues" evidence="5">
    <location>
        <begin position="1"/>
        <end position="12"/>
    </location>
</feature>
<accession>A0ABQ5KJR9</accession>
<evidence type="ECO:0000256" key="1">
    <source>
        <dbReference type="ARBA" id="ARBA00004141"/>
    </source>
</evidence>
<dbReference type="Pfam" id="PF04144">
    <property type="entry name" value="SCAMP"/>
    <property type="match status" value="1"/>
</dbReference>
<feature type="transmembrane region" description="Helical" evidence="6">
    <location>
        <begin position="222"/>
        <end position="245"/>
    </location>
</feature>
<dbReference type="PANTHER" id="PTHR10687">
    <property type="entry name" value="SECRETORY CARRIER-ASSOCIATED MEMBRANE PROTEIN SCAMP"/>
    <property type="match status" value="1"/>
</dbReference>
<feature type="compositionally biased region" description="Basic and acidic residues" evidence="5">
    <location>
        <begin position="92"/>
        <end position="103"/>
    </location>
</feature>
<evidence type="ECO:0000256" key="5">
    <source>
        <dbReference type="SAM" id="MobiDB-lite"/>
    </source>
</evidence>
<name>A0ABQ5KJR9_9EUKA</name>
<evidence type="ECO:0000256" key="2">
    <source>
        <dbReference type="ARBA" id="ARBA00022692"/>
    </source>
</evidence>
<dbReference type="EMBL" id="BQXS01010047">
    <property type="protein sequence ID" value="GKT32760.1"/>
    <property type="molecule type" value="Genomic_DNA"/>
</dbReference>
<evidence type="ECO:0000256" key="6">
    <source>
        <dbReference type="SAM" id="Phobius"/>
    </source>
</evidence>
<dbReference type="InterPro" id="IPR007273">
    <property type="entry name" value="SCAMP"/>
</dbReference>
<dbReference type="PANTHER" id="PTHR10687:SF2">
    <property type="entry name" value="SECRETORY CARRIER-ASSOCIATED MEMBRANE PROTEIN"/>
    <property type="match status" value="1"/>
</dbReference>
<proteinExistence type="predicted"/>
<comment type="subcellular location">
    <subcellularLocation>
        <location evidence="1">Membrane</location>
        <topology evidence="1">Multi-pass membrane protein</topology>
    </subcellularLocation>
</comment>
<organism evidence="7 8">
    <name type="scientific">Aduncisulcus paluster</name>
    <dbReference type="NCBI Taxonomy" id="2918883"/>
    <lineage>
        <taxon>Eukaryota</taxon>
        <taxon>Metamonada</taxon>
        <taxon>Carpediemonas-like organisms</taxon>
        <taxon>Aduncisulcus</taxon>
    </lineage>
</organism>
<feature type="compositionally biased region" description="Low complexity" evidence="5">
    <location>
        <begin position="52"/>
        <end position="73"/>
    </location>
</feature>
<sequence length="387" mass="42456">MTPQPPPPPPPKRNIGSTSHTAPNPLPPLEGSLSLPPPVPHSSPPPIPRSIPPSASRTRSTTPVPHASYSHTPSSPPPIPRSEFPPSNRAHPAHDAGYVDDRVPPPPPSKKGLDRYKQYVEDQITDAAVSAVKSHIRETVAPTGPRRDQKFIPPSVGSSFAGKMTSWGDQLNPNETRFMPASVREKYDSMGPDAPNFPPCCPMTRVDIARDIPEQFQGTVKFAYWCVWLVCLSFLGNLIGYILTIFSSFEELSIIEGFMKNFSNILLAIPLYIIAAFLGTYTAFKKGSRAANNVAILFQIVFFVILGMDAVGLKYCGFLMMLSAFKSGNGLIGVICIICFALLLPVLLFTFFVLKDLLSYRKFLKEQAAEEKKTKGSILSRARKTFA</sequence>
<evidence type="ECO:0000256" key="3">
    <source>
        <dbReference type="ARBA" id="ARBA00022989"/>
    </source>
</evidence>
<comment type="caution">
    <text evidence="7">The sequence shown here is derived from an EMBL/GenBank/DDBJ whole genome shotgun (WGS) entry which is preliminary data.</text>
</comment>
<evidence type="ECO:0000313" key="7">
    <source>
        <dbReference type="EMBL" id="GKT32760.1"/>
    </source>
</evidence>
<keyword evidence="4 6" id="KW-0472">Membrane</keyword>
<feature type="compositionally biased region" description="Pro residues" evidence="5">
    <location>
        <begin position="35"/>
        <end position="51"/>
    </location>
</feature>
<dbReference type="Proteomes" id="UP001057375">
    <property type="component" value="Unassembled WGS sequence"/>
</dbReference>